<sequence>MSQSGSNKRKLGEEESVPVPGTSSKAPQLRRQRTEGVDVGNVVTEKRKRKDSEKMKDGETKKPKKTSKPKDPVDSAKNMKGLLLKNGVDVREKATLKKPKK</sequence>
<evidence type="ECO:0000313" key="3">
    <source>
        <dbReference type="Proteomes" id="UP001465976"/>
    </source>
</evidence>
<gene>
    <name evidence="2" type="ORF">V5O48_019660</name>
</gene>
<name>A0ABR3EHT0_9AGAR</name>
<feature type="non-terminal residue" evidence="2">
    <location>
        <position position="101"/>
    </location>
</feature>
<protein>
    <submittedName>
        <fullName evidence="2">Uncharacterized protein</fullName>
    </submittedName>
</protein>
<feature type="compositionally biased region" description="Basic and acidic residues" evidence="1">
    <location>
        <begin position="50"/>
        <end position="61"/>
    </location>
</feature>
<dbReference type="Proteomes" id="UP001465976">
    <property type="component" value="Unassembled WGS sequence"/>
</dbReference>
<evidence type="ECO:0000313" key="2">
    <source>
        <dbReference type="EMBL" id="KAL0562427.1"/>
    </source>
</evidence>
<accession>A0ABR3EHT0</accession>
<organism evidence="2 3">
    <name type="scientific">Marasmius crinis-equi</name>
    <dbReference type="NCBI Taxonomy" id="585013"/>
    <lineage>
        <taxon>Eukaryota</taxon>
        <taxon>Fungi</taxon>
        <taxon>Dikarya</taxon>
        <taxon>Basidiomycota</taxon>
        <taxon>Agaricomycotina</taxon>
        <taxon>Agaricomycetes</taxon>
        <taxon>Agaricomycetidae</taxon>
        <taxon>Agaricales</taxon>
        <taxon>Marasmiineae</taxon>
        <taxon>Marasmiaceae</taxon>
        <taxon>Marasmius</taxon>
    </lineage>
</organism>
<evidence type="ECO:0000256" key="1">
    <source>
        <dbReference type="SAM" id="MobiDB-lite"/>
    </source>
</evidence>
<proteinExistence type="predicted"/>
<comment type="caution">
    <text evidence="2">The sequence shown here is derived from an EMBL/GenBank/DDBJ whole genome shotgun (WGS) entry which is preliminary data.</text>
</comment>
<keyword evidence="3" id="KW-1185">Reference proteome</keyword>
<dbReference type="EMBL" id="JBAHYK010005786">
    <property type="protein sequence ID" value="KAL0562427.1"/>
    <property type="molecule type" value="Genomic_DNA"/>
</dbReference>
<feature type="region of interest" description="Disordered" evidence="1">
    <location>
        <begin position="1"/>
        <end position="101"/>
    </location>
</feature>
<reference evidence="2 3" key="1">
    <citation type="submission" date="2024-02" db="EMBL/GenBank/DDBJ databases">
        <title>A draft genome for the cacao thread blight pathogen Marasmius crinis-equi.</title>
        <authorList>
            <person name="Cohen S.P."/>
            <person name="Baruah I.K."/>
            <person name="Amoako-Attah I."/>
            <person name="Bukari Y."/>
            <person name="Meinhardt L.W."/>
            <person name="Bailey B.A."/>
        </authorList>
    </citation>
    <scope>NUCLEOTIDE SEQUENCE [LARGE SCALE GENOMIC DNA]</scope>
    <source>
        <strain evidence="2 3">GH-76</strain>
    </source>
</reference>